<name>A0ACD3B2X5_9AGAR</name>
<proteinExistence type="predicted"/>
<protein>
    <submittedName>
        <fullName evidence="1">Uncharacterized protein</fullName>
    </submittedName>
</protein>
<accession>A0ACD3B2X5</accession>
<sequence>MCGGVIISGLYILRAQSIQALPETFTCHEPILSLRFNMNTTLRPFAFSLWIQGTPLIVRFPSSIVCQCRTARLY</sequence>
<dbReference type="EMBL" id="ML208285">
    <property type="protein sequence ID" value="TFK72430.1"/>
    <property type="molecule type" value="Genomic_DNA"/>
</dbReference>
<evidence type="ECO:0000313" key="1">
    <source>
        <dbReference type="EMBL" id="TFK72430.1"/>
    </source>
</evidence>
<reference evidence="1 2" key="1">
    <citation type="journal article" date="2019" name="Nat. Ecol. Evol.">
        <title>Megaphylogeny resolves global patterns of mushroom evolution.</title>
        <authorList>
            <person name="Varga T."/>
            <person name="Krizsan K."/>
            <person name="Foldi C."/>
            <person name="Dima B."/>
            <person name="Sanchez-Garcia M."/>
            <person name="Sanchez-Ramirez S."/>
            <person name="Szollosi G.J."/>
            <person name="Szarkandi J.G."/>
            <person name="Papp V."/>
            <person name="Albert L."/>
            <person name="Andreopoulos W."/>
            <person name="Angelini C."/>
            <person name="Antonin V."/>
            <person name="Barry K.W."/>
            <person name="Bougher N.L."/>
            <person name="Buchanan P."/>
            <person name="Buyck B."/>
            <person name="Bense V."/>
            <person name="Catcheside P."/>
            <person name="Chovatia M."/>
            <person name="Cooper J."/>
            <person name="Damon W."/>
            <person name="Desjardin D."/>
            <person name="Finy P."/>
            <person name="Geml J."/>
            <person name="Haridas S."/>
            <person name="Hughes K."/>
            <person name="Justo A."/>
            <person name="Karasinski D."/>
            <person name="Kautmanova I."/>
            <person name="Kiss B."/>
            <person name="Kocsube S."/>
            <person name="Kotiranta H."/>
            <person name="LaButti K.M."/>
            <person name="Lechner B.E."/>
            <person name="Liimatainen K."/>
            <person name="Lipzen A."/>
            <person name="Lukacs Z."/>
            <person name="Mihaltcheva S."/>
            <person name="Morgado L.N."/>
            <person name="Niskanen T."/>
            <person name="Noordeloos M.E."/>
            <person name="Ohm R.A."/>
            <person name="Ortiz-Santana B."/>
            <person name="Ovrebo C."/>
            <person name="Racz N."/>
            <person name="Riley R."/>
            <person name="Savchenko A."/>
            <person name="Shiryaev A."/>
            <person name="Soop K."/>
            <person name="Spirin V."/>
            <person name="Szebenyi C."/>
            <person name="Tomsovsky M."/>
            <person name="Tulloss R.E."/>
            <person name="Uehling J."/>
            <person name="Grigoriev I.V."/>
            <person name="Vagvolgyi C."/>
            <person name="Papp T."/>
            <person name="Martin F.M."/>
            <person name="Miettinen O."/>
            <person name="Hibbett D.S."/>
            <person name="Nagy L.G."/>
        </authorList>
    </citation>
    <scope>NUCLEOTIDE SEQUENCE [LARGE SCALE GENOMIC DNA]</scope>
    <source>
        <strain evidence="1 2">NL-1719</strain>
    </source>
</reference>
<evidence type="ECO:0000313" key="2">
    <source>
        <dbReference type="Proteomes" id="UP000308600"/>
    </source>
</evidence>
<gene>
    <name evidence="1" type="ORF">BDN72DRAFT_836186</name>
</gene>
<organism evidence="1 2">
    <name type="scientific">Pluteus cervinus</name>
    <dbReference type="NCBI Taxonomy" id="181527"/>
    <lineage>
        <taxon>Eukaryota</taxon>
        <taxon>Fungi</taxon>
        <taxon>Dikarya</taxon>
        <taxon>Basidiomycota</taxon>
        <taxon>Agaricomycotina</taxon>
        <taxon>Agaricomycetes</taxon>
        <taxon>Agaricomycetidae</taxon>
        <taxon>Agaricales</taxon>
        <taxon>Pluteineae</taxon>
        <taxon>Pluteaceae</taxon>
        <taxon>Pluteus</taxon>
    </lineage>
</organism>
<dbReference type="Proteomes" id="UP000308600">
    <property type="component" value="Unassembled WGS sequence"/>
</dbReference>
<keyword evidence="2" id="KW-1185">Reference proteome</keyword>